<dbReference type="InterPro" id="IPR004182">
    <property type="entry name" value="GRAM"/>
</dbReference>
<gene>
    <name evidence="9" type="ORF">CcaverHIS019_0103850</name>
</gene>
<accession>A0AA48L0K1</accession>
<dbReference type="InterPro" id="IPR011993">
    <property type="entry name" value="PH-like_dom_sf"/>
</dbReference>
<evidence type="ECO:0000313" key="9">
    <source>
        <dbReference type="EMBL" id="BEI87667.1"/>
    </source>
</evidence>
<evidence type="ECO:0000313" key="10">
    <source>
        <dbReference type="Proteomes" id="UP001233271"/>
    </source>
</evidence>
<feature type="compositionally biased region" description="Low complexity" evidence="6">
    <location>
        <begin position="24"/>
        <end position="45"/>
    </location>
</feature>
<organism evidence="9 10">
    <name type="scientific">Cutaneotrichosporon cavernicola</name>
    <dbReference type="NCBI Taxonomy" id="279322"/>
    <lineage>
        <taxon>Eukaryota</taxon>
        <taxon>Fungi</taxon>
        <taxon>Dikarya</taxon>
        <taxon>Basidiomycota</taxon>
        <taxon>Agaricomycotina</taxon>
        <taxon>Tremellomycetes</taxon>
        <taxon>Trichosporonales</taxon>
        <taxon>Trichosporonaceae</taxon>
        <taxon>Cutaneotrichosporon</taxon>
    </lineage>
</organism>
<feature type="compositionally biased region" description="Basic residues" evidence="6">
    <location>
        <begin position="138"/>
        <end position="148"/>
    </location>
</feature>
<reference evidence="9" key="1">
    <citation type="journal article" date="2023" name="BMC Genomics">
        <title>Chromosome-level genome assemblies of Cutaneotrichosporon spp. (Trichosporonales, Basidiomycota) reveal imbalanced evolution between nucleotide sequences and chromosome synteny.</title>
        <authorList>
            <person name="Kobayashi Y."/>
            <person name="Kayamori A."/>
            <person name="Aoki K."/>
            <person name="Shiwa Y."/>
            <person name="Matsutani M."/>
            <person name="Fujita N."/>
            <person name="Sugita T."/>
            <person name="Iwasaki W."/>
            <person name="Tanaka N."/>
            <person name="Takashima M."/>
        </authorList>
    </citation>
    <scope>NUCLEOTIDE SEQUENCE</scope>
    <source>
        <strain evidence="9">HIS019</strain>
    </source>
</reference>
<dbReference type="PANTHER" id="PTHR23319">
    <property type="entry name" value="GRAM DOMAIN CONTAINING 1B, ISOFORM E"/>
    <property type="match status" value="1"/>
</dbReference>
<evidence type="ECO:0000256" key="4">
    <source>
        <dbReference type="ARBA" id="ARBA00022989"/>
    </source>
</evidence>
<dbReference type="RefSeq" id="XP_060452933.1">
    <property type="nucleotide sequence ID" value="XM_060599733.1"/>
</dbReference>
<dbReference type="GO" id="GO:0005789">
    <property type="term" value="C:endoplasmic reticulum membrane"/>
    <property type="evidence" value="ECO:0007669"/>
    <property type="project" value="TreeGrafter"/>
</dbReference>
<feature type="transmembrane region" description="Helical" evidence="7">
    <location>
        <begin position="658"/>
        <end position="678"/>
    </location>
</feature>
<dbReference type="EMBL" id="AP028212">
    <property type="protein sequence ID" value="BEI87667.1"/>
    <property type="molecule type" value="Genomic_DNA"/>
</dbReference>
<dbReference type="Gene3D" id="2.30.29.30">
    <property type="entry name" value="Pleckstrin-homology domain (PH domain)/Phosphotyrosine-binding domain (PTB)"/>
    <property type="match status" value="1"/>
</dbReference>
<dbReference type="GO" id="GO:0140268">
    <property type="term" value="C:endoplasmic reticulum-plasma membrane contact site"/>
    <property type="evidence" value="ECO:0007669"/>
    <property type="project" value="TreeGrafter"/>
</dbReference>
<feature type="region of interest" description="Disordered" evidence="6">
    <location>
        <begin position="1"/>
        <end position="68"/>
    </location>
</feature>
<evidence type="ECO:0000256" key="2">
    <source>
        <dbReference type="ARBA" id="ARBA00006582"/>
    </source>
</evidence>
<dbReference type="GO" id="GO:0005886">
    <property type="term" value="C:plasma membrane"/>
    <property type="evidence" value="ECO:0007669"/>
    <property type="project" value="TreeGrafter"/>
</dbReference>
<dbReference type="CDD" id="cd13220">
    <property type="entry name" value="PH-GRAM_GRAMDC"/>
    <property type="match status" value="1"/>
</dbReference>
<dbReference type="GO" id="GO:0032934">
    <property type="term" value="F:sterol binding"/>
    <property type="evidence" value="ECO:0007669"/>
    <property type="project" value="TreeGrafter"/>
</dbReference>
<proteinExistence type="inferred from homology"/>
<evidence type="ECO:0000256" key="6">
    <source>
        <dbReference type="SAM" id="MobiDB-lite"/>
    </source>
</evidence>
<sequence>MPLLRPKKPLRVSTNSSDSGEPTLEALSLSSPKPAPSPSKLGLSPTTKPLPPPILANNSDRTPTVPIDTPRLVVSDANCDNATDVVGGHAVGLEAAMSEALDTDQAHELARERAMAQRDSIAHRVAELMPHPTQAETRKKKKGRRSRRASTSSVTSQGGNSMAAALAKSGLQISGPPDQVGSVQRAVSTGRSPYLLSTQDYDSDDGYGSEDDSENLSEDDGIDHLPVTGFAVASNRRNAEFHGLFPTVDEGDYLIEGMLTISSSMLTTDYGCALAKDILVHGRLYVSENHICFHSNLFGWITDVVIPFGEVQTIEKKMTALVIPNAIGVTTSKDKYTFASLISRDSTYDVLVNIWRIAHPGTEMPNLVPNGASRPASVMEGSPPAPAVTHSSTECVCGKEGQHYSESVLDTVFPSSPDKVYNLMFNSGWYRSFLSDNQKLRDIESSDWCPDETGKLTRSISYIKPLNGSIGPKQTKCHIVDMQDFCDFDEYISMVTTTRTPYVPSGGVFSVKTRTCLTWAGPGSTRVVVTTEVEWTGKSWVKGIIERSAVDGQKQYHADLASGMREYMNEHPTEFAVAGAEDIEQLEDEAAQGIPAPIPTEAQEFAAKNRRARQDADYWQLQGALDSVLHGFTSIFSGIRTAYNTTSDLLSDSPISKASFMAALIALLVVSNVYTYVARPESKHKEKRLLRFGFENDVAEAVKYVLDRRAAATPKDEISQLLQLLDEVDARSAALRQALQVAEEGSPIELVNQAEDLD</sequence>
<dbReference type="Proteomes" id="UP001233271">
    <property type="component" value="Chromosome 1"/>
</dbReference>
<dbReference type="AlphaFoldDB" id="A0AA48L0K1"/>
<evidence type="ECO:0000256" key="5">
    <source>
        <dbReference type="ARBA" id="ARBA00023136"/>
    </source>
</evidence>
<evidence type="ECO:0000256" key="3">
    <source>
        <dbReference type="ARBA" id="ARBA00022692"/>
    </source>
</evidence>
<feature type="region of interest" description="Disordered" evidence="6">
    <location>
        <begin position="124"/>
        <end position="161"/>
    </location>
</feature>
<dbReference type="GeneID" id="85491538"/>
<dbReference type="GO" id="GO:0120015">
    <property type="term" value="F:sterol transfer activity"/>
    <property type="evidence" value="ECO:0007669"/>
    <property type="project" value="TreeGrafter"/>
</dbReference>
<keyword evidence="10" id="KW-1185">Reference proteome</keyword>
<dbReference type="InterPro" id="IPR051482">
    <property type="entry name" value="Cholesterol_transport"/>
</dbReference>
<dbReference type="KEGG" id="ccac:CcaHIS019_0103850"/>
<keyword evidence="4 7" id="KW-1133">Transmembrane helix</keyword>
<evidence type="ECO:0000259" key="8">
    <source>
        <dbReference type="PROSITE" id="PS51778"/>
    </source>
</evidence>
<protein>
    <recommendedName>
        <fullName evidence="8">VASt domain-containing protein</fullName>
    </recommendedName>
</protein>
<dbReference type="PROSITE" id="PS51778">
    <property type="entry name" value="VAST"/>
    <property type="match status" value="1"/>
</dbReference>
<evidence type="ECO:0000256" key="7">
    <source>
        <dbReference type="SAM" id="Phobius"/>
    </source>
</evidence>
<dbReference type="Pfam" id="PF16016">
    <property type="entry name" value="VASt"/>
    <property type="match status" value="1"/>
</dbReference>
<name>A0AA48L0K1_9TREE</name>
<dbReference type="GO" id="GO:0005739">
    <property type="term" value="C:mitochondrion"/>
    <property type="evidence" value="ECO:0007669"/>
    <property type="project" value="TreeGrafter"/>
</dbReference>
<dbReference type="SMART" id="SM00568">
    <property type="entry name" value="GRAM"/>
    <property type="match status" value="1"/>
</dbReference>
<dbReference type="InterPro" id="IPR031968">
    <property type="entry name" value="VASt"/>
</dbReference>
<feature type="compositionally biased region" description="Acidic residues" evidence="6">
    <location>
        <begin position="201"/>
        <end position="220"/>
    </location>
</feature>
<feature type="domain" description="VASt" evidence="8">
    <location>
        <begin position="403"/>
        <end position="572"/>
    </location>
</feature>
<dbReference type="GO" id="GO:0032541">
    <property type="term" value="C:cortical endoplasmic reticulum"/>
    <property type="evidence" value="ECO:0007669"/>
    <property type="project" value="TreeGrafter"/>
</dbReference>
<evidence type="ECO:0000256" key="1">
    <source>
        <dbReference type="ARBA" id="ARBA00004167"/>
    </source>
</evidence>
<feature type="compositionally biased region" description="Basic residues" evidence="6">
    <location>
        <begin position="1"/>
        <end position="10"/>
    </location>
</feature>
<comment type="similarity">
    <text evidence="2">Belongs to the YSP2 family.</text>
</comment>
<keyword evidence="5 7" id="KW-0472">Membrane</keyword>
<dbReference type="GO" id="GO:0032366">
    <property type="term" value="P:intracellular sterol transport"/>
    <property type="evidence" value="ECO:0007669"/>
    <property type="project" value="TreeGrafter"/>
</dbReference>
<keyword evidence="3 7" id="KW-0812">Transmembrane</keyword>
<feature type="region of interest" description="Disordered" evidence="6">
    <location>
        <begin position="193"/>
        <end position="220"/>
    </location>
</feature>
<dbReference type="PANTHER" id="PTHR23319:SF4">
    <property type="entry name" value="GRAM DOMAIN CONTAINING 1B, ISOFORM E"/>
    <property type="match status" value="1"/>
</dbReference>
<comment type="subcellular location">
    <subcellularLocation>
        <location evidence="1">Membrane</location>
        <topology evidence="1">Single-pass membrane protein</topology>
    </subcellularLocation>
</comment>
<dbReference type="Pfam" id="PF02893">
    <property type="entry name" value="GRAM"/>
    <property type="match status" value="1"/>
</dbReference>